<accession>A0A920CTF9</accession>
<sequence length="365" mass="41947">MLLQQIYSVEPTLINKQASKEANQLMAYLCSIYGKKVLTGQQIGVVAQPELDVIVATTGKYPAVYGYDMMNYSPSRVERGSTCRDVEEAIGWWQDGGIVTFCWHWNAPLGLLDLPPERSWDRGFYTEATSFNIAEAMADEDNELFKLLVRDIDAIAAQLKRLQDEKVPVLWRPLHEASGGWFWWGAHGPEPCIKLWRYMYHRLTEVHKLDHLIWVWNGQHKDWYPGDEYVDIIGEDIYAPQHDYSSQLGRFQQAASYTETPKLIALSENGVLPSLDQMQQDGAMWLWQCTWYGGFVCEQTGANAEKSGSGQTEPAGNRNENEAPAIMHRNKRYTYCDAYTERQAMIDFYHDERSITRDQLPNLRA</sequence>
<dbReference type="PROSITE" id="PS50206">
    <property type="entry name" value="RHODANESE_3"/>
    <property type="match status" value="1"/>
</dbReference>
<evidence type="ECO:0000256" key="5">
    <source>
        <dbReference type="SAM" id="MobiDB-lite"/>
    </source>
</evidence>
<dbReference type="Pfam" id="PF02156">
    <property type="entry name" value="Glyco_hydro_26"/>
    <property type="match status" value="1"/>
</dbReference>
<dbReference type="Gene3D" id="3.20.20.80">
    <property type="entry name" value="Glycosidases"/>
    <property type="match status" value="1"/>
</dbReference>
<dbReference type="GO" id="GO:0016985">
    <property type="term" value="F:mannan endo-1,4-beta-mannosidase activity"/>
    <property type="evidence" value="ECO:0007669"/>
    <property type="project" value="InterPro"/>
</dbReference>
<evidence type="ECO:0000256" key="2">
    <source>
        <dbReference type="ARBA" id="ARBA00022801"/>
    </source>
</evidence>
<name>A0A920CTF9_9BACL</name>
<proteinExistence type="inferred from homology"/>
<dbReference type="InterPro" id="IPR001763">
    <property type="entry name" value="Rhodanese-like_dom"/>
</dbReference>
<dbReference type="InterPro" id="IPR022790">
    <property type="entry name" value="GH26_dom"/>
</dbReference>
<evidence type="ECO:0000313" key="8">
    <source>
        <dbReference type="EMBL" id="GIP15847.1"/>
    </source>
</evidence>
<feature type="domain" description="Rhodanese" evidence="6">
    <location>
        <begin position="179"/>
        <end position="193"/>
    </location>
</feature>
<evidence type="ECO:0008006" key="10">
    <source>
        <dbReference type="Google" id="ProtNLM"/>
    </source>
</evidence>
<feature type="domain" description="GH26" evidence="7">
    <location>
        <begin position="20"/>
        <end position="358"/>
    </location>
</feature>
<evidence type="ECO:0000256" key="4">
    <source>
        <dbReference type="PROSITE-ProRule" id="PRU01100"/>
    </source>
</evidence>
<gene>
    <name evidence="8" type="ORF">J40TS1_14890</name>
</gene>
<dbReference type="Proteomes" id="UP000683139">
    <property type="component" value="Unassembled WGS sequence"/>
</dbReference>
<protein>
    <recommendedName>
        <fullName evidence="10">Beta-mannosidase</fullName>
    </recommendedName>
</protein>
<dbReference type="SUPFAM" id="SSF51445">
    <property type="entry name" value="(Trans)glycosidases"/>
    <property type="match status" value="1"/>
</dbReference>
<evidence type="ECO:0000259" key="7">
    <source>
        <dbReference type="PROSITE" id="PS51764"/>
    </source>
</evidence>
<feature type="active site" description="Nucleophile" evidence="4">
    <location>
        <position position="268"/>
    </location>
</feature>
<keyword evidence="9" id="KW-1185">Reference proteome</keyword>
<dbReference type="PRINTS" id="PR00739">
    <property type="entry name" value="GLHYDRLASE26"/>
</dbReference>
<dbReference type="PANTHER" id="PTHR40079:SF4">
    <property type="entry name" value="GH26 DOMAIN-CONTAINING PROTEIN-RELATED"/>
    <property type="match status" value="1"/>
</dbReference>
<dbReference type="AlphaFoldDB" id="A0A920CTF9"/>
<organism evidence="8 9">
    <name type="scientific">Paenibacillus montaniterrae</name>
    <dbReference type="NCBI Taxonomy" id="429341"/>
    <lineage>
        <taxon>Bacteria</taxon>
        <taxon>Bacillati</taxon>
        <taxon>Bacillota</taxon>
        <taxon>Bacilli</taxon>
        <taxon>Bacillales</taxon>
        <taxon>Paenibacillaceae</taxon>
        <taxon>Paenibacillus</taxon>
    </lineage>
</organism>
<reference evidence="8" key="1">
    <citation type="submission" date="2021-03" db="EMBL/GenBank/DDBJ databases">
        <title>Antimicrobial resistance genes in bacteria isolated from Japanese honey, and their potential for conferring macrolide and lincosamide resistance in the American foulbrood pathogen Paenibacillus larvae.</title>
        <authorList>
            <person name="Okamoto M."/>
            <person name="Kumagai M."/>
            <person name="Kanamori H."/>
            <person name="Takamatsu D."/>
        </authorList>
    </citation>
    <scope>NUCLEOTIDE SEQUENCE</scope>
    <source>
        <strain evidence="8">J40TS1</strain>
    </source>
</reference>
<keyword evidence="2 4" id="KW-0378">Hydrolase</keyword>
<evidence type="ECO:0000259" key="6">
    <source>
        <dbReference type="PROSITE" id="PS50206"/>
    </source>
</evidence>
<comment type="similarity">
    <text evidence="1 4">Belongs to the glycosyl hydrolase 26 family.</text>
</comment>
<dbReference type="EMBL" id="BOSE01000002">
    <property type="protein sequence ID" value="GIP15847.1"/>
    <property type="molecule type" value="Genomic_DNA"/>
</dbReference>
<evidence type="ECO:0000256" key="1">
    <source>
        <dbReference type="ARBA" id="ARBA00007754"/>
    </source>
</evidence>
<dbReference type="InterPro" id="IPR000805">
    <property type="entry name" value="Glyco_hydro_26"/>
</dbReference>
<feature type="region of interest" description="Disordered" evidence="5">
    <location>
        <begin position="303"/>
        <end position="324"/>
    </location>
</feature>
<evidence type="ECO:0000256" key="3">
    <source>
        <dbReference type="ARBA" id="ARBA00023295"/>
    </source>
</evidence>
<dbReference type="GO" id="GO:0006080">
    <property type="term" value="P:substituted mannan metabolic process"/>
    <property type="evidence" value="ECO:0007669"/>
    <property type="project" value="InterPro"/>
</dbReference>
<comment type="caution">
    <text evidence="8">The sequence shown here is derived from an EMBL/GenBank/DDBJ whole genome shotgun (WGS) entry which is preliminary data.</text>
</comment>
<feature type="active site" description="Proton donor" evidence="4">
    <location>
        <position position="176"/>
    </location>
</feature>
<dbReference type="PANTHER" id="PTHR40079">
    <property type="entry name" value="MANNAN ENDO-1,4-BETA-MANNOSIDASE E-RELATED"/>
    <property type="match status" value="1"/>
</dbReference>
<feature type="compositionally biased region" description="Polar residues" evidence="5">
    <location>
        <begin position="303"/>
        <end position="314"/>
    </location>
</feature>
<dbReference type="InterPro" id="IPR017853">
    <property type="entry name" value="GH"/>
</dbReference>
<keyword evidence="3 4" id="KW-0326">Glycosidase</keyword>
<dbReference type="RefSeq" id="WP_213514113.1">
    <property type="nucleotide sequence ID" value="NZ_BOSE01000002.1"/>
</dbReference>
<evidence type="ECO:0000313" key="9">
    <source>
        <dbReference type="Proteomes" id="UP000683139"/>
    </source>
</evidence>
<dbReference type="PROSITE" id="PS51764">
    <property type="entry name" value="GH26"/>
    <property type="match status" value="1"/>
</dbReference>